<evidence type="ECO:0000313" key="3">
    <source>
        <dbReference type="Proteomes" id="UP001196915"/>
    </source>
</evidence>
<feature type="region of interest" description="Disordered" evidence="1">
    <location>
        <begin position="454"/>
        <end position="484"/>
    </location>
</feature>
<evidence type="ECO:0000313" key="2">
    <source>
        <dbReference type="EMBL" id="MBU9357504.1"/>
    </source>
</evidence>
<proteinExistence type="predicted"/>
<dbReference type="EMBL" id="JAHPMX010000006">
    <property type="protein sequence ID" value="MBU9357504.1"/>
    <property type="molecule type" value="Genomic_DNA"/>
</dbReference>
<evidence type="ECO:0000256" key="1">
    <source>
        <dbReference type="SAM" id="MobiDB-lite"/>
    </source>
</evidence>
<protein>
    <submittedName>
        <fullName evidence="2">DUF1073 domain-containing protein</fullName>
    </submittedName>
</protein>
<organism evidence="2 3">
    <name type="scientific">Burkholderia multivorans</name>
    <dbReference type="NCBI Taxonomy" id="87883"/>
    <lineage>
        <taxon>Bacteria</taxon>
        <taxon>Pseudomonadati</taxon>
        <taxon>Pseudomonadota</taxon>
        <taxon>Betaproteobacteria</taxon>
        <taxon>Burkholderiales</taxon>
        <taxon>Burkholderiaceae</taxon>
        <taxon>Burkholderia</taxon>
        <taxon>Burkholderia cepacia complex</taxon>
    </lineage>
</organism>
<name>A0AAP2HJW5_9BURK</name>
<dbReference type="AlphaFoldDB" id="A0AAP2HJW5"/>
<sequence>MALSPHQDGDTTLSSTVDVSSFPEFEVARNTQLYNDLCNEVIEPGSGLDYALAKRIYLEHPLGSRIVDSPITLAFTQKREISGVPEEAKKAFLSAWKQARADVAIKNTARHARIYGAGTLVDLGDGTFKVYDPLLTAGSIVGNIGEPLSRDFLTADDPVVRGSQFNNQNSIVLYNGAQVYLAYSASAFSYGGRSVFYNMLPMLAGFLYSIDVDTLVLKKAGALVAKTKPVSAAGNRITQFFRRKKADDVKRALNGNVIAIETDESIETINMTNSDDMVTARDNMISNIATAMDAPALILKNAVLTQGFGEGSEDAKILAQYVERYREEIECLFDWITPKIQALAWSEEWYQSFQMSHPEYASISYQSAINFWKANFSFAWPNYLSEPDSEKRKGQKDSFDAYMQVYRELQSGIRNPENRRALAQTMIDLTQSDAFKTLLPEPILITFDEDDFAAPAPTEFKGSIKESEDVNGAADMDDKSQSNE</sequence>
<comment type="caution">
    <text evidence="2">The sequence shown here is derived from an EMBL/GenBank/DDBJ whole genome shotgun (WGS) entry which is preliminary data.</text>
</comment>
<dbReference type="RefSeq" id="WP_217078731.1">
    <property type="nucleotide sequence ID" value="NZ_JAHPMX010000006.1"/>
</dbReference>
<dbReference type="Proteomes" id="UP001196915">
    <property type="component" value="Unassembled WGS sequence"/>
</dbReference>
<reference evidence="2" key="1">
    <citation type="submission" date="2021-06" db="EMBL/GenBank/DDBJ databases">
        <title>A collection of bacterial strains from the Burkholderia cepacia Research Laboratory and Repository.</title>
        <authorList>
            <person name="Lipuma J."/>
            <person name="Spilker T."/>
        </authorList>
    </citation>
    <scope>NUCLEOTIDE SEQUENCE</scope>
    <source>
        <strain evidence="2">AU37435</strain>
    </source>
</reference>
<accession>A0AAP2HJW5</accession>
<gene>
    <name evidence="2" type="ORF">KTE52_14315</name>
</gene>